<evidence type="ECO:0000313" key="2">
    <source>
        <dbReference type="Proteomes" id="UP001054945"/>
    </source>
</evidence>
<gene>
    <name evidence="1" type="ORF">CEXT_499921</name>
</gene>
<proteinExistence type="predicted"/>
<sequence length="98" mass="11017">MGVSRGHAHSSLRGLSDVRRSGDYKDSQLFSFLLRRIRRIMCMGWQGGRGGGGACEEFTWSTGEFGELLLISLSSRDEQNPLEKKKNSISRFQYSVPC</sequence>
<reference evidence="1 2" key="1">
    <citation type="submission" date="2021-06" db="EMBL/GenBank/DDBJ databases">
        <title>Caerostris extrusa draft genome.</title>
        <authorList>
            <person name="Kono N."/>
            <person name="Arakawa K."/>
        </authorList>
    </citation>
    <scope>NUCLEOTIDE SEQUENCE [LARGE SCALE GENOMIC DNA]</scope>
</reference>
<dbReference type="Proteomes" id="UP001054945">
    <property type="component" value="Unassembled WGS sequence"/>
</dbReference>
<comment type="caution">
    <text evidence="1">The sequence shown here is derived from an EMBL/GenBank/DDBJ whole genome shotgun (WGS) entry which is preliminary data.</text>
</comment>
<keyword evidence="2" id="KW-1185">Reference proteome</keyword>
<organism evidence="1 2">
    <name type="scientific">Caerostris extrusa</name>
    <name type="common">Bark spider</name>
    <name type="synonym">Caerostris bankana</name>
    <dbReference type="NCBI Taxonomy" id="172846"/>
    <lineage>
        <taxon>Eukaryota</taxon>
        <taxon>Metazoa</taxon>
        <taxon>Ecdysozoa</taxon>
        <taxon>Arthropoda</taxon>
        <taxon>Chelicerata</taxon>
        <taxon>Arachnida</taxon>
        <taxon>Araneae</taxon>
        <taxon>Araneomorphae</taxon>
        <taxon>Entelegynae</taxon>
        <taxon>Araneoidea</taxon>
        <taxon>Araneidae</taxon>
        <taxon>Caerostris</taxon>
    </lineage>
</organism>
<name>A0AAV4U2P8_CAEEX</name>
<dbReference type="EMBL" id="BPLR01012186">
    <property type="protein sequence ID" value="GIY52021.1"/>
    <property type="molecule type" value="Genomic_DNA"/>
</dbReference>
<accession>A0AAV4U2P8</accession>
<evidence type="ECO:0000313" key="1">
    <source>
        <dbReference type="EMBL" id="GIY52021.1"/>
    </source>
</evidence>
<protein>
    <submittedName>
        <fullName evidence="1">Uncharacterized protein</fullName>
    </submittedName>
</protein>
<dbReference type="AlphaFoldDB" id="A0AAV4U2P8"/>